<feature type="region of interest" description="Disordered" evidence="10">
    <location>
        <begin position="24"/>
        <end position="51"/>
    </location>
</feature>
<feature type="signal peptide" evidence="9">
    <location>
        <begin position="1"/>
        <end position="21"/>
    </location>
</feature>
<evidence type="ECO:0000256" key="8">
    <source>
        <dbReference type="ARBA" id="ARBA00023030"/>
    </source>
</evidence>
<dbReference type="Pfam" id="PF06404">
    <property type="entry name" value="PSK"/>
    <property type="match status" value="1"/>
</dbReference>
<keyword evidence="4 9" id="KW-0964">Secreted</keyword>
<sequence length="80" mass="8779">MPKLGPLFVISVVLFFSITSAARTGPMASNESSSKAQHAGHETESFEMEESCGGVGEEECLMRRTLAAHLDYIYTNRKQP</sequence>
<evidence type="ECO:0000256" key="2">
    <source>
        <dbReference type="ARBA" id="ARBA00010781"/>
    </source>
</evidence>
<evidence type="ECO:0000256" key="3">
    <source>
        <dbReference type="ARBA" id="ARBA00022473"/>
    </source>
</evidence>
<keyword evidence="8 9" id="KW-0339">Growth factor</keyword>
<reference evidence="11 12" key="1">
    <citation type="submission" date="2024-01" db="EMBL/GenBank/DDBJ databases">
        <title>Genome assemblies of Stephania.</title>
        <authorList>
            <person name="Yang L."/>
        </authorList>
    </citation>
    <scope>NUCLEOTIDE SEQUENCE [LARGE SCALE GENOMIC DNA]</scope>
    <source>
        <strain evidence="11">YNDBR</strain>
        <tissue evidence="11">Leaf</tissue>
    </source>
</reference>
<dbReference type="AlphaFoldDB" id="A0AAP0L398"/>
<name>A0AAP0L398_9MAGN</name>
<keyword evidence="5 9" id="KW-0765">Sulfation</keyword>
<evidence type="ECO:0000313" key="12">
    <source>
        <dbReference type="Proteomes" id="UP001420932"/>
    </source>
</evidence>
<organism evidence="11 12">
    <name type="scientific">Stephania yunnanensis</name>
    <dbReference type="NCBI Taxonomy" id="152371"/>
    <lineage>
        <taxon>Eukaryota</taxon>
        <taxon>Viridiplantae</taxon>
        <taxon>Streptophyta</taxon>
        <taxon>Embryophyta</taxon>
        <taxon>Tracheophyta</taxon>
        <taxon>Spermatophyta</taxon>
        <taxon>Magnoliopsida</taxon>
        <taxon>Ranunculales</taxon>
        <taxon>Menispermaceae</taxon>
        <taxon>Menispermoideae</taxon>
        <taxon>Cissampelideae</taxon>
        <taxon>Stephania</taxon>
    </lineage>
</organism>
<dbReference type="EMBL" id="JBBNAF010000002">
    <property type="protein sequence ID" value="KAK9163633.1"/>
    <property type="molecule type" value="Genomic_DNA"/>
</dbReference>
<accession>A0AAP0L398</accession>
<evidence type="ECO:0000256" key="10">
    <source>
        <dbReference type="SAM" id="MobiDB-lite"/>
    </source>
</evidence>
<evidence type="ECO:0000256" key="5">
    <source>
        <dbReference type="ARBA" id="ARBA00022641"/>
    </source>
</evidence>
<proteinExistence type="inferred from homology"/>
<comment type="PTM">
    <text evidence="9">Sulfation is important for activity and for the binding to a putative membrane receptor.</text>
</comment>
<comment type="similarity">
    <text evidence="2 9">Belongs to the phytosulfokine family.</text>
</comment>
<protein>
    <recommendedName>
        <fullName evidence="9">Phytosulfokine</fullName>
    </recommendedName>
    <component>
        <recommendedName>
            <fullName evidence="9">Phytosulfokine-alpha</fullName>
            <shortName evidence="9">PSK-alpha</shortName>
            <shortName evidence="9">Phytosulfokine-a</shortName>
        </recommendedName>
    </component>
    <component>
        <recommendedName>
            <fullName evidence="9">Phytosulfokine-beta</fullName>
            <shortName evidence="9">PSK-beta</shortName>
            <shortName evidence="9">Phytosulfokine-b</shortName>
        </recommendedName>
    </component>
</protein>
<keyword evidence="7 9" id="KW-0221">Differentiation</keyword>
<keyword evidence="3 9" id="KW-0217">Developmental protein</keyword>
<dbReference type="InterPro" id="IPR009438">
    <property type="entry name" value="Phytosulfokine"/>
</dbReference>
<dbReference type="PANTHER" id="PTHR33285:SF55">
    <property type="entry name" value="PHYTOSULFOKINES 3"/>
    <property type="match status" value="1"/>
</dbReference>
<evidence type="ECO:0000256" key="7">
    <source>
        <dbReference type="ARBA" id="ARBA00022782"/>
    </source>
</evidence>
<dbReference type="GO" id="GO:0008083">
    <property type="term" value="F:growth factor activity"/>
    <property type="evidence" value="ECO:0007669"/>
    <property type="project" value="UniProtKB-UniRule"/>
</dbReference>
<gene>
    <name evidence="11" type="ORF">Syun_004535</name>
</gene>
<keyword evidence="6 9" id="KW-0732">Signal</keyword>
<evidence type="ECO:0000256" key="4">
    <source>
        <dbReference type="ARBA" id="ARBA00022525"/>
    </source>
</evidence>
<dbReference type="GO" id="GO:0030154">
    <property type="term" value="P:cell differentiation"/>
    <property type="evidence" value="ECO:0007669"/>
    <property type="project" value="UniProtKB-UniRule"/>
</dbReference>
<comment type="PTM">
    <text evidence="9">PSK-alpha is produced by endopeptidase digestion. PSK-beta is produced from PSK-alpha by exopeptidase digestion.</text>
</comment>
<feature type="chain" id="PRO_5042671884" description="Phytosulfokine" evidence="9">
    <location>
        <begin position="22"/>
        <end position="80"/>
    </location>
</feature>
<evidence type="ECO:0000313" key="11">
    <source>
        <dbReference type="EMBL" id="KAK9163633.1"/>
    </source>
</evidence>
<keyword evidence="12" id="KW-1185">Reference proteome</keyword>
<dbReference type="GO" id="GO:0008283">
    <property type="term" value="P:cell population proliferation"/>
    <property type="evidence" value="ECO:0007669"/>
    <property type="project" value="UniProtKB-UniRule"/>
</dbReference>
<dbReference type="GO" id="GO:0005576">
    <property type="term" value="C:extracellular region"/>
    <property type="evidence" value="ECO:0007669"/>
    <property type="project" value="UniProtKB-SubCell"/>
</dbReference>
<comment type="function">
    <text evidence="9">Promotes plant cell differentiation, organogenesis and somatic embryogenesis as well as cell proliferation.</text>
</comment>
<evidence type="ECO:0000256" key="6">
    <source>
        <dbReference type="ARBA" id="ARBA00022729"/>
    </source>
</evidence>
<evidence type="ECO:0000256" key="1">
    <source>
        <dbReference type="ARBA" id="ARBA00004613"/>
    </source>
</evidence>
<comment type="caution">
    <text evidence="11">The sequence shown here is derived from an EMBL/GenBank/DDBJ whole genome shotgun (WGS) entry which is preliminary data.</text>
</comment>
<dbReference type="Proteomes" id="UP001420932">
    <property type="component" value="Unassembled WGS sequence"/>
</dbReference>
<comment type="subcellular location">
    <subcellularLocation>
        <location evidence="1 9">Secreted</location>
    </subcellularLocation>
</comment>
<feature type="compositionally biased region" description="Polar residues" evidence="10">
    <location>
        <begin position="24"/>
        <end position="36"/>
    </location>
</feature>
<dbReference type="PANTHER" id="PTHR33285">
    <property type="entry name" value="PHYTOSULFOKINES 3"/>
    <property type="match status" value="1"/>
</dbReference>
<evidence type="ECO:0000256" key="9">
    <source>
        <dbReference type="RuleBase" id="RU368031"/>
    </source>
</evidence>